<protein>
    <submittedName>
        <fullName evidence="4">Putative short-chain dehydrogenase</fullName>
    </submittedName>
</protein>
<dbReference type="Proteomes" id="UP000799766">
    <property type="component" value="Unassembled WGS sequence"/>
</dbReference>
<name>A0A6A6P168_9PEZI</name>
<dbReference type="OrthoDB" id="191139at2759"/>
<organism evidence="4 5">
    <name type="scientific">Lineolata rhizophorae</name>
    <dbReference type="NCBI Taxonomy" id="578093"/>
    <lineage>
        <taxon>Eukaryota</taxon>
        <taxon>Fungi</taxon>
        <taxon>Dikarya</taxon>
        <taxon>Ascomycota</taxon>
        <taxon>Pezizomycotina</taxon>
        <taxon>Dothideomycetes</taxon>
        <taxon>Dothideomycetes incertae sedis</taxon>
        <taxon>Lineolatales</taxon>
        <taxon>Lineolataceae</taxon>
        <taxon>Lineolata</taxon>
    </lineage>
</organism>
<evidence type="ECO:0000256" key="3">
    <source>
        <dbReference type="RuleBase" id="RU000363"/>
    </source>
</evidence>
<dbReference type="InterPro" id="IPR002347">
    <property type="entry name" value="SDR_fam"/>
</dbReference>
<evidence type="ECO:0000313" key="4">
    <source>
        <dbReference type="EMBL" id="KAF2457554.1"/>
    </source>
</evidence>
<dbReference type="AlphaFoldDB" id="A0A6A6P168"/>
<keyword evidence="5" id="KW-1185">Reference proteome</keyword>
<comment type="similarity">
    <text evidence="1 3">Belongs to the short-chain dehydrogenases/reductases (SDR) family.</text>
</comment>
<proteinExistence type="inferred from homology"/>
<evidence type="ECO:0000256" key="1">
    <source>
        <dbReference type="ARBA" id="ARBA00006484"/>
    </source>
</evidence>
<sequence length="318" mass="34605">MTAFGHDTEAKEVVSQFHDQIVGKTVVVTGASNQTLGSGTAISFARAKPANLILLARSESKVKPVIDEIKQMDSSINAVFVPVDLTDNDSVRKAAADISGLVDKIHFLINNAGVMAIPFSKNKHGIEMTLAANHVGHFLFTNLLMDKIIAAGAGARIVNLTSLGHFIGPFRFLDYNFADGKNYERWSAYGQSKTANVLFSVSLAQKLAKHGIQSFSVHPGSIYTTQLATHLQMEEFLEIEKVTKMNNGWGFSVSQPKSIEQGVSTTLRAAIDPNIAPQSGAYMSDCNIEPAAQYASIPEYARELWQLSEELVGQKFDI</sequence>
<evidence type="ECO:0000256" key="2">
    <source>
        <dbReference type="ARBA" id="ARBA00023002"/>
    </source>
</evidence>
<dbReference type="PANTHER" id="PTHR24320:SF283">
    <property type="entry name" value="RETINOL DEHYDROGENASE 11"/>
    <property type="match status" value="1"/>
</dbReference>
<dbReference type="InterPro" id="IPR036291">
    <property type="entry name" value="NAD(P)-bd_dom_sf"/>
</dbReference>
<reference evidence="4" key="1">
    <citation type="journal article" date="2020" name="Stud. Mycol.">
        <title>101 Dothideomycetes genomes: a test case for predicting lifestyles and emergence of pathogens.</title>
        <authorList>
            <person name="Haridas S."/>
            <person name="Albert R."/>
            <person name="Binder M."/>
            <person name="Bloem J."/>
            <person name="Labutti K."/>
            <person name="Salamov A."/>
            <person name="Andreopoulos B."/>
            <person name="Baker S."/>
            <person name="Barry K."/>
            <person name="Bills G."/>
            <person name="Bluhm B."/>
            <person name="Cannon C."/>
            <person name="Castanera R."/>
            <person name="Culley D."/>
            <person name="Daum C."/>
            <person name="Ezra D."/>
            <person name="Gonzalez J."/>
            <person name="Henrissat B."/>
            <person name="Kuo A."/>
            <person name="Liang C."/>
            <person name="Lipzen A."/>
            <person name="Lutzoni F."/>
            <person name="Magnuson J."/>
            <person name="Mondo S."/>
            <person name="Nolan M."/>
            <person name="Ohm R."/>
            <person name="Pangilinan J."/>
            <person name="Park H.-J."/>
            <person name="Ramirez L."/>
            <person name="Alfaro M."/>
            <person name="Sun H."/>
            <person name="Tritt A."/>
            <person name="Yoshinaga Y."/>
            <person name="Zwiers L.-H."/>
            <person name="Turgeon B."/>
            <person name="Goodwin S."/>
            <person name="Spatafora J."/>
            <person name="Crous P."/>
            <person name="Grigoriev I."/>
        </authorList>
    </citation>
    <scope>NUCLEOTIDE SEQUENCE</scope>
    <source>
        <strain evidence="4">ATCC 16933</strain>
    </source>
</reference>
<dbReference type="PRINTS" id="PR00081">
    <property type="entry name" value="GDHRDH"/>
</dbReference>
<accession>A0A6A6P168</accession>
<gene>
    <name evidence="4" type="ORF">BDY21DRAFT_385804</name>
</gene>
<evidence type="ECO:0000313" key="5">
    <source>
        <dbReference type="Proteomes" id="UP000799766"/>
    </source>
</evidence>
<dbReference type="PRINTS" id="PR00080">
    <property type="entry name" value="SDRFAMILY"/>
</dbReference>
<dbReference type="PANTHER" id="PTHR24320">
    <property type="entry name" value="RETINOL DEHYDROGENASE"/>
    <property type="match status" value="1"/>
</dbReference>
<dbReference type="Gene3D" id="3.40.50.720">
    <property type="entry name" value="NAD(P)-binding Rossmann-like Domain"/>
    <property type="match status" value="1"/>
</dbReference>
<keyword evidence="2" id="KW-0560">Oxidoreductase</keyword>
<dbReference type="GO" id="GO:0016491">
    <property type="term" value="F:oxidoreductase activity"/>
    <property type="evidence" value="ECO:0007669"/>
    <property type="project" value="UniProtKB-KW"/>
</dbReference>
<dbReference type="EMBL" id="MU001680">
    <property type="protein sequence ID" value="KAF2457554.1"/>
    <property type="molecule type" value="Genomic_DNA"/>
</dbReference>
<dbReference type="Pfam" id="PF00106">
    <property type="entry name" value="adh_short"/>
    <property type="match status" value="1"/>
</dbReference>
<dbReference type="SUPFAM" id="SSF51735">
    <property type="entry name" value="NAD(P)-binding Rossmann-fold domains"/>
    <property type="match status" value="1"/>
</dbReference>